<name>A0A6G0VVF6_APHCR</name>
<evidence type="ECO:0000313" key="2">
    <source>
        <dbReference type="EMBL" id="KAF0711157.1"/>
    </source>
</evidence>
<feature type="compositionally biased region" description="Basic and acidic residues" evidence="1">
    <location>
        <begin position="263"/>
        <end position="276"/>
    </location>
</feature>
<protein>
    <submittedName>
        <fullName evidence="2">DUF4806 domain-containing protein</fullName>
    </submittedName>
</protein>
<comment type="caution">
    <text evidence="2">The sequence shown here is derived from an EMBL/GenBank/DDBJ whole genome shotgun (WGS) entry which is preliminary data.</text>
</comment>
<sequence>MAELFLITNTEFHYIWPKMYNSQYARKIIITALFHQTVSAHNTSSKLKLNHPMIFVAVNLNNCIIVGRKFLRRKDFFIMPYTSSSIGVYEVDINHMSDINIWKVNEIILKYVSFEYKNSFRGEGILNSHLIFYRMWTLIHLYEENGDNSPDLIPNEWMLSDHSCWYPKDFKLSIKAYAKRKENSNQDVWEKCKIEVIEKNIDNYEYGIKLTYKVNKHLNDNSLDHSLNLHSEVEERGRGQRTKQKKNIQESKQNMSIFDVDDDHSNSDEVDNHDSDDFGGETSVKRTNLVMFPEFPKKQKVTHRNEKVYCLSNNTPSKSRYQDNTSISDRTVPAVSMVTDIFCKCKLSKKLPHSCTFDTPNLTNVSLLEAIGHKLCRLSADILKIKNYTNYIKQDLTSFIDNDGSSRNNNQWPEKIILENKKNLQSEDLGYTNKLVNKMLQRSYLHLKDKLSQNILRTVISDDLAKGYSWKGQKKKNSFKDLTISKIIIDAVLKKFPNIQDSKQEIKRSIMTWLAQAPTRII</sequence>
<organism evidence="2 3">
    <name type="scientific">Aphis craccivora</name>
    <name type="common">Cowpea aphid</name>
    <dbReference type="NCBI Taxonomy" id="307492"/>
    <lineage>
        <taxon>Eukaryota</taxon>
        <taxon>Metazoa</taxon>
        <taxon>Ecdysozoa</taxon>
        <taxon>Arthropoda</taxon>
        <taxon>Hexapoda</taxon>
        <taxon>Insecta</taxon>
        <taxon>Pterygota</taxon>
        <taxon>Neoptera</taxon>
        <taxon>Paraneoptera</taxon>
        <taxon>Hemiptera</taxon>
        <taxon>Sternorrhyncha</taxon>
        <taxon>Aphidomorpha</taxon>
        <taxon>Aphidoidea</taxon>
        <taxon>Aphididae</taxon>
        <taxon>Aphidini</taxon>
        <taxon>Aphis</taxon>
        <taxon>Aphis</taxon>
    </lineage>
</organism>
<feature type="region of interest" description="Disordered" evidence="1">
    <location>
        <begin position="231"/>
        <end position="280"/>
    </location>
</feature>
<dbReference type="AlphaFoldDB" id="A0A6G0VVF6"/>
<proteinExistence type="predicted"/>
<evidence type="ECO:0000313" key="3">
    <source>
        <dbReference type="Proteomes" id="UP000478052"/>
    </source>
</evidence>
<dbReference type="Proteomes" id="UP000478052">
    <property type="component" value="Unassembled WGS sequence"/>
</dbReference>
<dbReference type="EMBL" id="VUJU01011378">
    <property type="protein sequence ID" value="KAF0711157.1"/>
    <property type="molecule type" value="Genomic_DNA"/>
</dbReference>
<evidence type="ECO:0000256" key="1">
    <source>
        <dbReference type="SAM" id="MobiDB-lite"/>
    </source>
</evidence>
<gene>
    <name evidence="2" type="ORF">FWK35_00024932</name>
</gene>
<feature type="non-terminal residue" evidence="2">
    <location>
        <position position="522"/>
    </location>
</feature>
<reference evidence="2 3" key="1">
    <citation type="submission" date="2019-08" db="EMBL/GenBank/DDBJ databases">
        <title>Whole genome of Aphis craccivora.</title>
        <authorList>
            <person name="Voronova N.V."/>
            <person name="Shulinski R.S."/>
            <person name="Bandarenka Y.V."/>
            <person name="Zhorov D.G."/>
            <person name="Warner D."/>
        </authorList>
    </citation>
    <scope>NUCLEOTIDE SEQUENCE [LARGE SCALE GENOMIC DNA]</scope>
    <source>
        <strain evidence="2">180601</strain>
        <tissue evidence="2">Whole Body</tissue>
    </source>
</reference>
<keyword evidence="3" id="KW-1185">Reference proteome</keyword>
<dbReference type="OrthoDB" id="7554316at2759"/>
<accession>A0A6G0VVF6</accession>